<evidence type="ECO:0000256" key="1">
    <source>
        <dbReference type="SAM" id="Phobius"/>
    </source>
</evidence>
<proteinExistence type="predicted"/>
<organism evidence="2 3">
    <name type="scientific">Legionella moravica</name>
    <dbReference type="NCBI Taxonomy" id="39962"/>
    <lineage>
        <taxon>Bacteria</taxon>
        <taxon>Pseudomonadati</taxon>
        <taxon>Pseudomonadota</taxon>
        <taxon>Gammaproteobacteria</taxon>
        <taxon>Legionellales</taxon>
        <taxon>Legionellaceae</taxon>
        <taxon>Legionella</taxon>
    </lineage>
</organism>
<keyword evidence="1" id="KW-1133">Transmembrane helix</keyword>
<dbReference type="AlphaFoldDB" id="A0A378JZI1"/>
<dbReference type="Proteomes" id="UP000254040">
    <property type="component" value="Unassembled WGS sequence"/>
</dbReference>
<evidence type="ECO:0000313" key="2">
    <source>
        <dbReference type="EMBL" id="STX62808.1"/>
    </source>
</evidence>
<sequence length="49" mass="5639">MWRSNRLGCAKKLVRYRVESAPGSYILGLIIKIIRLKIVVFTIESLFVS</sequence>
<dbReference type="EMBL" id="UGOG01000001">
    <property type="protein sequence ID" value="STX62808.1"/>
    <property type="molecule type" value="Genomic_DNA"/>
</dbReference>
<keyword evidence="1" id="KW-0812">Transmembrane</keyword>
<protein>
    <submittedName>
        <fullName evidence="2">Uncharacterized protein</fullName>
    </submittedName>
</protein>
<feature type="transmembrane region" description="Helical" evidence="1">
    <location>
        <begin position="21"/>
        <end position="43"/>
    </location>
</feature>
<keyword evidence="1" id="KW-0472">Membrane</keyword>
<gene>
    <name evidence="2" type="ORF">NCTC12239_01747</name>
</gene>
<accession>A0A378JZI1</accession>
<evidence type="ECO:0000313" key="3">
    <source>
        <dbReference type="Proteomes" id="UP000254040"/>
    </source>
</evidence>
<name>A0A378JZI1_9GAMM</name>
<reference evidence="2 3" key="1">
    <citation type="submission" date="2018-06" db="EMBL/GenBank/DDBJ databases">
        <authorList>
            <consortium name="Pathogen Informatics"/>
            <person name="Doyle S."/>
        </authorList>
    </citation>
    <scope>NUCLEOTIDE SEQUENCE [LARGE SCALE GENOMIC DNA]</scope>
    <source>
        <strain evidence="2 3">NCTC12239</strain>
    </source>
</reference>